<sequence length="33" mass="3633">MKVVSQNTGIPITAKLFTDSIVKKNRPETATML</sequence>
<proteinExistence type="predicted"/>
<dbReference type="EMBL" id="AJTZ01000006">
    <property type="protein sequence ID" value="EJN93223.1"/>
    <property type="molecule type" value="Genomic_DNA"/>
</dbReference>
<name>A0ABP2QW42_STRRT</name>
<accession>A0ABP2QW42</accession>
<protein>
    <submittedName>
        <fullName evidence="1">Uncharacterized protein</fullName>
    </submittedName>
</protein>
<reference evidence="1 2" key="1">
    <citation type="submission" date="2009-12" db="EMBL/GenBank/DDBJ databases">
        <authorList>
            <person name="Lefebure T."/>
            <person name="Cornejo O.E."/>
            <person name="Pavinski Bitar P.D."/>
            <person name="Lang P."/>
            <person name="Stanhope M.J."/>
        </authorList>
    </citation>
    <scope>NUCLEOTIDE SEQUENCE [LARGE SCALE GENOMIC DNA]</scope>
    <source>
        <strain evidence="1 2">FA-1</strain>
    </source>
</reference>
<evidence type="ECO:0000313" key="1">
    <source>
        <dbReference type="EMBL" id="EJN93223.1"/>
    </source>
</evidence>
<comment type="caution">
    <text evidence="1">The sequence shown here is derived from an EMBL/GenBank/DDBJ whole genome shotgun (WGS) entry which is preliminary data.</text>
</comment>
<gene>
    <name evidence="1" type="ORF">SRA_10048</name>
</gene>
<evidence type="ECO:0000313" key="2">
    <source>
        <dbReference type="Proteomes" id="UP000007815"/>
    </source>
</evidence>
<keyword evidence="2" id="KW-1185">Reference proteome</keyword>
<dbReference type="Proteomes" id="UP000007815">
    <property type="component" value="Unassembled WGS sequence"/>
</dbReference>
<organism evidence="1 2">
    <name type="scientific">Streptococcus ratti FA-1 = DSM 20564</name>
    <dbReference type="NCBI Taxonomy" id="699248"/>
    <lineage>
        <taxon>Bacteria</taxon>
        <taxon>Bacillati</taxon>
        <taxon>Bacillota</taxon>
        <taxon>Bacilli</taxon>
        <taxon>Lactobacillales</taxon>
        <taxon>Streptococcaceae</taxon>
        <taxon>Streptococcus</taxon>
    </lineage>
</organism>